<evidence type="ECO:0000259" key="4">
    <source>
        <dbReference type="SMART" id="SM00382"/>
    </source>
</evidence>
<name>A0A9P5PGQ0_9AGAR</name>
<gene>
    <name evidence="5" type="ORF">BDP27DRAFT_253517</name>
</gene>
<feature type="compositionally biased region" description="Low complexity" evidence="3">
    <location>
        <begin position="27"/>
        <end position="37"/>
    </location>
</feature>
<dbReference type="InterPro" id="IPR027417">
    <property type="entry name" value="P-loop_NTPase"/>
</dbReference>
<dbReference type="InterPro" id="IPR054425">
    <property type="entry name" value="Cdc6_ORC1-like_ATPase_lid"/>
</dbReference>
<feature type="compositionally biased region" description="Polar residues" evidence="3">
    <location>
        <begin position="17"/>
        <end position="26"/>
    </location>
</feature>
<feature type="domain" description="AAA+ ATPase" evidence="4">
    <location>
        <begin position="132"/>
        <end position="288"/>
    </location>
</feature>
<comment type="caution">
    <text evidence="5">The sequence shown here is derived from an EMBL/GenBank/DDBJ whole genome shotgun (WGS) entry which is preliminary data.</text>
</comment>
<sequence>MLDGDGNKENIAPLNLTPVNSPQNFLSSSSSSPGLMTSRAARALRRSTTEILVTPTRARTIKRTASFSTSFSSLSIATPPPTPLNLLPFHGRVRALLRANGNETASMPGREPERQNISEFITTFMSRSDVKTFHSLYISGSPGSGKTALMNEILGSLSTELKQVKVVNINCMALRNIEALWDRLVDEFEGVLQKKRKLASTRKARGREAVDLILSEMSTQCLLVLDELDHIVSNTQSICSILNLAKSDKLCIVGIANTHTLSTSSAQFQTLHFSPYTSAQLLQILESRLSALSSATDADAATRKRFLPLSTLTLLTKKIAALTGDVRTLFEVLRGAIDLAVSTATTKTDDNSFFAQTVPTCSVAPAHVLAALKTSTSSGRSSSASSSFTAPTQSTLNGEIVTKVTGLGLQARLVLLAVLLAIKRIEAGLGIEPTSSRYLPPLKSDSTTPGVNGTHLHTHYCCILRRGEEGVSTPVSRNEFSDLLGMLEGVGLIALTSSDSSPRKKRVCFRRSASFGKSNGAGAMSGGLMEEVRLAPGVWRDEVLRGLGIRSTLNAGERIRDVKEEELNAIWMGEDAVLRKEVKVADAKKNVHNRDKTFVDALLDE</sequence>
<protein>
    <submittedName>
        <fullName evidence="5">P-loop containing nucleoside triphosphate hydrolase protein</fullName>
    </submittedName>
</protein>
<evidence type="ECO:0000256" key="1">
    <source>
        <dbReference type="ARBA" id="ARBA00006184"/>
    </source>
</evidence>
<dbReference type="InterPro" id="IPR003593">
    <property type="entry name" value="AAA+_ATPase"/>
</dbReference>
<accession>A0A9P5PGQ0</accession>
<proteinExistence type="inferred from homology"/>
<dbReference type="Pfam" id="PF13401">
    <property type="entry name" value="AAA_22"/>
    <property type="match status" value="1"/>
</dbReference>
<dbReference type="SUPFAM" id="SSF52540">
    <property type="entry name" value="P-loop containing nucleoside triphosphate hydrolases"/>
    <property type="match status" value="1"/>
</dbReference>
<dbReference type="CDD" id="cd00009">
    <property type="entry name" value="AAA"/>
    <property type="match status" value="1"/>
</dbReference>
<dbReference type="GO" id="GO:0006270">
    <property type="term" value="P:DNA replication initiation"/>
    <property type="evidence" value="ECO:0007669"/>
    <property type="project" value="TreeGrafter"/>
</dbReference>
<dbReference type="SMART" id="SM00382">
    <property type="entry name" value="AAA"/>
    <property type="match status" value="1"/>
</dbReference>
<keyword evidence="5" id="KW-0378">Hydrolase</keyword>
<dbReference type="GO" id="GO:0016887">
    <property type="term" value="F:ATP hydrolysis activity"/>
    <property type="evidence" value="ECO:0007669"/>
    <property type="project" value="InterPro"/>
</dbReference>
<dbReference type="InterPro" id="IPR049945">
    <property type="entry name" value="AAA_22"/>
</dbReference>
<dbReference type="GO" id="GO:0033314">
    <property type="term" value="P:mitotic DNA replication checkpoint signaling"/>
    <property type="evidence" value="ECO:0007669"/>
    <property type="project" value="TreeGrafter"/>
</dbReference>
<evidence type="ECO:0000256" key="2">
    <source>
        <dbReference type="ARBA" id="ARBA00022705"/>
    </source>
</evidence>
<reference evidence="5" key="1">
    <citation type="submission" date="2020-11" db="EMBL/GenBank/DDBJ databases">
        <authorList>
            <consortium name="DOE Joint Genome Institute"/>
            <person name="Ahrendt S."/>
            <person name="Riley R."/>
            <person name="Andreopoulos W."/>
            <person name="Labutti K."/>
            <person name="Pangilinan J."/>
            <person name="Ruiz-Duenas F.J."/>
            <person name="Barrasa J.M."/>
            <person name="Sanchez-Garcia M."/>
            <person name="Camarero S."/>
            <person name="Miyauchi S."/>
            <person name="Serrano A."/>
            <person name="Linde D."/>
            <person name="Babiker R."/>
            <person name="Drula E."/>
            <person name="Ayuso-Fernandez I."/>
            <person name="Pacheco R."/>
            <person name="Padilla G."/>
            <person name="Ferreira P."/>
            <person name="Barriuso J."/>
            <person name="Kellner H."/>
            <person name="Castanera R."/>
            <person name="Alfaro M."/>
            <person name="Ramirez L."/>
            <person name="Pisabarro A.G."/>
            <person name="Kuo A."/>
            <person name="Tritt A."/>
            <person name="Lipzen A."/>
            <person name="He G."/>
            <person name="Yan M."/>
            <person name="Ng V."/>
            <person name="Cullen D."/>
            <person name="Martin F."/>
            <person name="Rosso M.-N."/>
            <person name="Henrissat B."/>
            <person name="Hibbett D."/>
            <person name="Martinez A.T."/>
            <person name="Grigoriev I.V."/>
        </authorList>
    </citation>
    <scope>NUCLEOTIDE SEQUENCE</scope>
    <source>
        <strain evidence="5">AH 40177</strain>
    </source>
</reference>
<dbReference type="PANTHER" id="PTHR10763">
    <property type="entry name" value="CELL DIVISION CONTROL PROTEIN 6-RELATED"/>
    <property type="match status" value="1"/>
</dbReference>
<comment type="similarity">
    <text evidence="1">Belongs to the CDC6/cdc18 family.</text>
</comment>
<dbReference type="OrthoDB" id="1926878at2759"/>
<dbReference type="Gene3D" id="3.40.50.300">
    <property type="entry name" value="P-loop containing nucleotide triphosphate hydrolases"/>
    <property type="match status" value="1"/>
</dbReference>
<dbReference type="GO" id="GO:0003688">
    <property type="term" value="F:DNA replication origin binding"/>
    <property type="evidence" value="ECO:0007669"/>
    <property type="project" value="TreeGrafter"/>
</dbReference>
<dbReference type="GO" id="GO:0005634">
    <property type="term" value="C:nucleus"/>
    <property type="evidence" value="ECO:0007669"/>
    <property type="project" value="TreeGrafter"/>
</dbReference>
<dbReference type="EMBL" id="JADNRY010000155">
    <property type="protein sequence ID" value="KAF9063041.1"/>
    <property type="molecule type" value="Genomic_DNA"/>
</dbReference>
<feature type="region of interest" description="Disordered" evidence="3">
    <location>
        <begin position="1"/>
        <end position="37"/>
    </location>
</feature>
<dbReference type="Proteomes" id="UP000772434">
    <property type="component" value="Unassembled WGS sequence"/>
</dbReference>
<dbReference type="PANTHER" id="PTHR10763:SF26">
    <property type="entry name" value="CELL DIVISION CONTROL PROTEIN 6 HOMOLOG"/>
    <property type="match status" value="1"/>
</dbReference>
<dbReference type="AlphaFoldDB" id="A0A9P5PGQ0"/>
<dbReference type="Pfam" id="PF22606">
    <property type="entry name" value="Cdc6-ORC-like_ATPase_lid"/>
    <property type="match status" value="1"/>
</dbReference>
<evidence type="ECO:0000313" key="5">
    <source>
        <dbReference type="EMBL" id="KAF9063041.1"/>
    </source>
</evidence>
<dbReference type="InterPro" id="IPR050311">
    <property type="entry name" value="ORC1/CDC6"/>
</dbReference>
<evidence type="ECO:0000256" key="3">
    <source>
        <dbReference type="SAM" id="MobiDB-lite"/>
    </source>
</evidence>
<keyword evidence="2" id="KW-0235">DNA replication</keyword>
<keyword evidence="6" id="KW-1185">Reference proteome</keyword>
<evidence type="ECO:0000313" key="6">
    <source>
        <dbReference type="Proteomes" id="UP000772434"/>
    </source>
</evidence>
<organism evidence="5 6">
    <name type="scientific">Rhodocollybia butyracea</name>
    <dbReference type="NCBI Taxonomy" id="206335"/>
    <lineage>
        <taxon>Eukaryota</taxon>
        <taxon>Fungi</taxon>
        <taxon>Dikarya</taxon>
        <taxon>Basidiomycota</taxon>
        <taxon>Agaricomycotina</taxon>
        <taxon>Agaricomycetes</taxon>
        <taxon>Agaricomycetidae</taxon>
        <taxon>Agaricales</taxon>
        <taxon>Marasmiineae</taxon>
        <taxon>Omphalotaceae</taxon>
        <taxon>Rhodocollybia</taxon>
    </lineage>
</organism>